<gene>
    <name evidence="2" type="ORF">FNK824_LOCUS37756</name>
</gene>
<dbReference type="AlphaFoldDB" id="A0A820DHD4"/>
<dbReference type="InterPro" id="IPR004875">
    <property type="entry name" value="DDE_SF_endonuclease_dom"/>
</dbReference>
<proteinExistence type="predicted"/>
<dbReference type="GO" id="GO:0003676">
    <property type="term" value="F:nucleic acid binding"/>
    <property type="evidence" value="ECO:0007669"/>
    <property type="project" value="InterPro"/>
</dbReference>
<evidence type="ECO:0000313" key="3">
    <source>
        <dbReference type="Proteomes" id="UP000663874"/>
    </source>
</evidence>
<evidence type="ECO:0000259" key="1">
    <source>
        <dbReference type="Pfam" id="PF03184"/>
    </source>
</evidence>
<reference evidence="2" key="1">
    <citation type="submission" date="2021-02" db="EMBL/GenBank/DDBJ databases">
        <authorList>
            <person name="Nowell W R."/>
        </authorList>
    </citation>
    <scope>NUCLEOTIDE SEQUENCE</scope>
</reference>
<feature type="domain" description="DDE-1" evidence="1">
    <location>
        <begin position="8"/>
        <end position="155"/>
    </location>
</feature>
<evidence type="ECO:0000313" key="2">
    <source>
        <dbReference type="EMBL" id="CAF4231903.1"/>
    </source>
</evidence>
<dbReference type="Pfam" id="PF03184">
    <property type="entry name" value="DDE_1"/>
    <property type="match status" value="1"/>
</dbReference>
<protein>
    <recommendedName>
        <fullName evidence="1">DDE-1 domain-containing protein</fullName>
    </recommendedName>
</protein>
<dbReference type="Proteomes" id="UP000663874">
    <property type="component" value="Unassembled WGS sequence"/>
</dbReference>
<sequence>MLTVFPKNQRMQPVVLFKGKGNIGVDERQKYAKGVHVIFTPKGVINGQSMNMFCKKWLEKVSDGHPKLLIINSANSHLKPEIIQNLRKKNVVVSIIPKGCTQYLQLLDTSVFSVFKNHYQAAANEYIDNYTSRSKIKSTAKQQRILCTRLISTAWIRTQKSFDLERAFLDIGYTWIDESPVSIRTLPGFIFDPSTVTISTTNNDNNEEEEEHNEDQLMAEEKKKNSYLFNMNNKKLKQLNLDQFLQE</sequence>
<dbReference type="EMBL" id="CAJOBE010019812">
    <property type="protein sequence ID" value="CAF4231903.1"/>
    <property type="molecule type" value="Genomic_DNA"/>
</dbReference>
<name>A0A820DHD4_9BILA</name>
<accession>A0A820DHD4</accession>
<comment type="caution">
    <text evidence="2">The sequence shown here is derived from an EMBL/GenBank/DDBJ whole genome shotgun (WGS) entry which is preliminary data.</text>
</comment>
<organism evidence="2 3">
    <name type="scientific">Rotaria sordida</name>
    <dbReference type="NCBI Taxonomy" id="392033"/>
    <lineage>
        <taxon>Eukaryota</taxon>
        <taxon>Metazoa</taxon>
        <taxon>Spiralia</taxon>
        <taxon>Gnathifera</taxon>
        <taxon>Rotifera</taxon>
        <taxon>Eurotatoria</taxon>
        <taxon>Bdelloidea</taxon>
        <taxon>Philodinida</taxon>
        <taxon>Philodinidae</taxon>
        <taxon>Rotaria</taxon>
    </lineage>
</organism>